<keyword evidence="5 14" id="KW-0812">Transmembrane</keyword>
<accession>U6MD62</accession>
<evidence type="ECO:0000256" key="8">
    <source>
        <dbReference type="ARBA" id="ARBA00022989"/>
    </source>
</evidence>
<feature type="compositionally biased region" description="Low complexity" evidence="13">
    <location>
        <begin position="174"/>
        <end position="185"/>
    </location>
</feature>
<proteinExistence type="predicted"/>
<dbReference type="VEuPathDB" id="ToxoDB:EMWEY_00030190"/>
<sequence>MAQDAGKKSPLDELGTPRGHKGLDPEQNEGLSPLNMRGIRQMPFEAATPGEAEGAGYLLQRQSEHVRKAFGQQNVPGDCCFDSMGSGEEVPACCQENGQPLEGETRPRNRDFALRESAHSADCGGKESRSGSSSSGGVPCVLSPAPERPVFCSVGLHSLTPTKPASRKRASPVQRPRQQQRQQQRPQKEQRTQQLRDAAVGDPQREGEEARNGFRCTACGTLKVRAPVGFTLMQNPSPSWGQLRMGTCAEAPQAESAASPGASVPHGTPRTNRRQVNSEGCAWTLPVGGPKGGGPYHLLRQQQQQPKQGEFVAGSLQWGQPTSFWLVESDSRIALSSFRLLVTLMVVLAAIKYGVSTYFPPAMKIPFICFFCADVVIWVFFACEAALRARAMGLKRFFRDRQFLFDTFLQLVGLSAISLRTCILLDVGGLGTRVFDPDSLEWKTGIANDFIIGDVKIALVALDTVQLARIYRLSFSCRELFFLTRSILHSLRSLLWTALFVLVVIYTCAVFCTWAYYDEDDAEMRLLWGNLVLSMFTLFTVLTLEGWNNVATATAEKHPFSRIFFVAYICFTTLTLLNIVTGIILDAYVDMSNRLLMEANYKDDLEKDIHNEKVLLSAFEKTPFLVCMRPAVSTFLAEGSAFTAANLDHTTSGWAGGDSGHECTIPTLLREGETATTWRHALASSSMATQAAASASQSPRAPMCAAGTHFERKLTGVASEDSTARPSTESAADSEPLQIRTHLPDTVQLDGINVRTCVRYLRIGGHQPMDILRDPIIQDALQAAHIPFYQAFDVLSMFHQRGIQFVTVKEFAEACSRVVGSATGRQLLQVQLELQQKLCGLEQCIRSLSRQKQFKNNYSTTSKLDLSVLAVVISIKLAGV</sequence>
<evidence type="ECO:0000256" key="2">
    <source>
        <dbReference type="ARBA" id="ARBA00022448"/>
    </source>
</evidence>
<gene>
    <name evidence="16" type="ORF">EMWEY_00030190</name>
</gene>
<feature type="region of interest" description="Disordered" evidence="13">
    <location>
        <begin position="1"/>
        <end position="48"/>
    </location>
</feature>
<reference evidence="16" key="1">
    <citation type="submission" date="2013-10" db="EMBL/GenBank/DDBJ databases">
        <title>Genomic analysis of the causative agents of coccidiosis in chickens.</title>
        <authorList>
            <person name="Reid A.J."/>
            <person name="Blake D."/>
            <person name="Billington K."/>
            <person name="Browne H."/>
            <person name="Dunn M."/>
            <person name="Hung S."/>
            <person name="Kawahara F."/>
            <person name="Miranda-Saavedra D."/>
            <person name="Mourier T."/>
            <person name="Nagra H."/>
            <person name="Otto T.D."/>
            <person name="Rawlings N."/>
            <person name="Sanchez A."/>
            <person name="Sanders M."/>
            <person name="Subramaniam C."/>
            <person name="Tay Y."/>
            <person name="Dear P."/>
            <person name="Doerig C."/>
            <person name="Gruber A."/>
            <person name="Parkinson J."/>
            <person name="Shirley M."/>
            <person name="Wan K.L."/>
            <person name="Berriman M."/>
            <person name="Tomley F."/>
            <person name="Pain A."/>
        </authorList>
    </citation>
    <scope>NUCLEOTIDE SEQUENCE [LARGE SCALE GENOMIC DNA]</scope>
    <source>
        <strain evidence="16">Weybridge</strain>
    </source>
</reference>
<evidence type="ECO:0000256" key="14">
    <source>
        <dbReference type="SAM" id="Phobius"/>
    </source>
</evidence>
<keyword evidence="11" id="KW-0325">Glycoprotein</keyword>
<feature type="region of interest" description="Disordered" evidence="13">
    <location>
        <begin position="156"/>
        <end position="212"/>
    </location>
</feature>
<comment type="subcellular location">
    <subcellularLocation>
        <location evidence="1">Membrane</location>
        <topology evidence="1">Multi-pass membrane protein</topology>
    </subcellularLocation>
</comment>
<keyword evidence="3" id="KW-0109">Calcium transport</keyword>
<name>U6MD62_EIMMA</name>
<feature type="domain" description="Ion transport" evidence="15">
    <location>
        <begin position="337"/>
        <end position="593"/>
    </location>
</feature>
<evidence type="ECO:0000256" key="10">
    <source>
        <dbReference type="ARBA" id="ARBA00023136"/>
    </source>
</evidence>
<keyword evidence="10 14" id="KW-0472">Membrane</keyword>
<dbReference type="Gene3D" id="1.10.287.70">
    <property type="match status" value="1"/>
</dbReference>
<keyword evidence="12" id="KW-0407">Ion channel</keyword>
<evidence type="ECO:0000256" key="9">
    <source>
        <dbReference type="ARBA" id="ARBA00023065"/>
    </source>
</evidence>
<keyword evidence="8 14" id="KW-1133">Transmembrane helix</keyword>
<feature type="region of interest" description="Disordered" evidence="13">
    <location>
        <begin position="116"/>
        <end position="140"/>
    </location>
</feature>
<dbReference type="SUPFAM" id="SSF81324">
    <property type="entry name" value="Voltage-gated potassium channels"/>
    <property type="match status" value="1"/>
</dbReference>
<feature type="transmembrane region" description="Helical" evidence="14">
    <location>
        <begin position="365"/>
        <end position="387"/>
    </location>
</feature>
<dbReference type="InterPro" id="IPR027359">
    <property type="entry name" value="Volt_channel_dom_sf"/>
</dbReference>
<feature type="compositionally biased region" description="Polar residues" evidence="13">
    <location>
        <begin position="720"/>
        <end position="731"/>
    </location>
</feature>
<dbReference type="PANTHER" id="PTHR45628">
    <property type="entry name" value="VOLTAGE-DEPENDENT CALCIUM CHANNEL TYPE A SUBUNIT ALPHA-1"/>
    <property type="match status" value="1"/>
</dbReference>
<evidence type="ECO:0000313" key="17">
    <source>
        <dbReference type="Proteomes" id="UP000030763"/>
    </source>
</evidence>
<dbReference type="GO" id="GO:0008331">
    <property type="term" value="F:high voltage-gated calcium channel activity"/>
    <property type="evidence" value="ECO:0007669"/>
    <property type="project" value="TreeGrafter"/>
</dbReference>
<keyword evidence="7" id="KW-0851">Voltage-gated channel</keyword>
<keyword evidence="17" id="KW-1185">Reference proteome</keyword>
<feature type="transmembrane region" description="Helical" evidence="14">
    <location>
        <begin position="408"/>
        <end position="430"/>
    </location>
</feature>
<protein>
    <recommendedName>
        <fullName evidence="15">Ion transport domain-containing protein</fullName>
    </recommendedName>
</protein>
<evidence type="ECO:0000256" key="13">
    <source>
        <dbReference type="SAM" id="MobiDB-lite"/>
    </source>
</evidence>
<keyword evidence="9" id="KW-0406">Ion transport</keyword>
<keyword evidence="6" id="KW-0106">Calcium</keyword>
<dbReference type="OrthoDB" id="431647at2759"/>
<evidence type="ECO:0000256" key="1">
    <source>
        <dbReference type="ARBA" id="ARBA00004141"/>
    </source>
</evidence>
<dbReference type="PANTHER" id="PTHR45628:SF7">
    <property type="entry name" value="VOLTAGE-DEPENDENT CALCIUM CHANNEL TYPE A SUBUNIT ALPHA-1"/>
    <property type="match status" value="1"/>
</dbReference>
<dbReference type="InterPro" id="IPR005821">
    <property type="entry name" value="Ion_trans_dom"/>
</dbReference>
<evidence type="ECO:0000259" key="15">
    <source>
        <dbReference type="Pfam" id="PF00520"/>
    </source>
</evidence>
<dbReference type="GO" id="GO:0005891">
    <property type="term" value="C:voltage-gated calcium channel complex"/>
    <property type="evidence" value="ECO:0007669"/>
    <property type="project" value="TreeGrafter"/>
</dbReference>
<evidence type="ECO:0000256" key="12">
    <source>
        <dbReference type="ARBA" id="ARBA00023303"/>
    </source>
</evidence>
<feature type="region of interest" description="Disordered" evidence="13">
    <location>
        <begin position="249"/>
        <end position="276"/>
    </location>
</feature>
<reference evidence="16" key="2">
    <citation type="submission" date="2013-10" db="EMBL/GenBank/DDBJ databases">
        <authorList>
            <person name="Aslett M."/>
        </authorList>
    </citation>
    <scope>NUCLEOTIDE SEQUENCE [LARGE SCALE GENOMIC DNA]</scope>
    <source>
        <strain evidence="16">Weybridge</strain>
    </source>
</reference>
<dbReference type="OMA" id="PRAPMCA"/>
<feature type="transmembrane region" description="Helical" evidence="14">
    <location>
        <begin position="340"/>
        <end position="359"/>
    </location>
</feature>
<dbReference type="InterPro" id="IPR050599">
    <property type="entry name" value="VDCC_alpha-1_subunit"/>
</dbReference>
<dbReference type="GeneID" id="25337005"/>
<feature type="compositionally biased region" description="Basic and acidic residues" evidence="13">
    <location>
        <begin position="1"/>
        <end position="11"/>
    </location>
</feature>
<dbReference type="Gene3D" id="1.20.120.350">
    <property type="entry name" value="Voltage-gated potassium channels. Chain C"/>
    <property type="match status" value="1"/>
</dbReference>
<evidence type="ECO:0000256" key="7">
    <source>
        <dbReference type="ARBA" id="ARBA00022882"/>
    </source>
</evidence>
<dbReference type="Pfam" id="PF00520">
    <property type="entry name" value="Ion_trans"/>
    <property type="match status" value="1"/>
</dbReference>
<evidence type="ECO:0000256" key="11">
    <source>
        <dbReference type="ARBA" id="ARBA00023180"/>
    </source>
</evidence>
<feature type="transmembrane region" description="Helical" evidence="14">
    <location>
        <begin position="528"/>
        <end position="551"/>
    </location>
</feature>
<feature type="region of interest" description="Disordered" evidence="13">
    <location>
        <begin position="716"/>
        <end position="735"/>
    </location>
</feature>
<dbReference type="Proteomes" id="UP000030763">
    <property type="component" value="Unassembled WGS sequence"/>
</dbReference>
<evidence type="ECO:0000256" key="3">
    <source>
        <dbReference type="ARBA" id="ARBA00022568"/>
    </source>
</evidence>
<dbReference type="GO" id="GO:0098703">
    <property type="term" value="P:calcium ion import across plasma membrane"/>
    <property type="evidence" value="ECO:0007669"/>
    <property type="project" value="TreeGrafter"/>
</dbReference>
<evidence type="ECO:0000256" key="4">
    <source>
        <dbReference type="ARBA" id="ARBA00022673"/>
    </source>
</evidence>
<keyword evidence="2" id="KW-0813">Transport</keyword>
<feature type="transmembrane region" description="Helical" evidence="14">
    <location>
        <begin position="493"/>
        <end position="516"/>
    </location>
</feature>
<dbReference type="AlphaFoldDB" id="U6MD62"/>
<dbReference type="EMBL" id="HG721843">
    <property type="protein sequence ID" value="CDJ60404.1"/>
    <property type="molecule type" value="Genomic_DNA"/>
</dbReference>
<feature type="transmembrane region" description="Helical" evidence="14">
    <location>
        <begin position="563"/>
        <end position="585"/>
    </location>
</feature>
<feature type="compositionally biased region" description="Low complexity" evidence="13">
    <location>
        <begin position="249"/>
        <end position="263"/>
    </location>
</feature>
<keyword evidence="4" id="KW-0107">Calcium channel</keyword>
<feature type="compositionally biased region" description="Basic and acidic residues" evidence="13">
    <location>
        <begin position="203"/>
        <end position="212"/>
    </location>
</feature>
<feature type="compositionally biased region" description="Basic and acidic residues" evidence="13">
    <location>
        <begin position="116"/>
        <end position="129"/>
    </location>
</feature>
<evidence type="ECO:0000256" key="6">
    <source>
        <dbReference type="ARBA" id="ARBA00022837"/>
    </source>
</evidence>
<evidence type="ECO:0000313" key="16">
    <source>
        <dbReference type="EMBL" id="CDJ60404.1"/>
    </source>
</evidence>
<evidence type="ECO:0000256" key="5">
    <source>
        <dbReference type="ARBA" id="ARBA00022692"/>
    </source>
</evidence>
<organism evidence="16 17">
    <name type="scientific">Eimeria maxima</name>
    <name type="common">Coccidian parasite</name>
    <dbReference type="NCBI Taxonomy" id="5804"/>
    <lineage>
        <taxon>Eukaryota</taxon>
        <taxon>Sar</taxon>
        <taxon>Alveolata</taxon>
        <taxon>Apicomplexa</taxon>
        <taxon>Conoidasida</taxon>
        <taxon>Coccidia</taxon>
        <taxon>Eucoccidiorida</taxon>
        <taxon>Eimeriorina</taxon>
        <taxon>Eimeriidae</taxon>
        <taxon>Eimeria</taxon>
    </lineage>
</organism>
<dbReference type="RefSeq" id="XP_013337054.1">
    <property type="nucleotide sequence ID" value="XM_013481600.1"/>
</dbReference>